<evidence type="ECO:0000313" key="2">
    <source>
        <dbReference type="EMBL" id="KAG8194720.1"/>
    </source>
</evidence>
<sequence length="648" mass="74884">MKLARMCLNLYSKSRYTYSLCKSIISSQQSILRPFRNCPALVVCSTRFLGFHTTAITNAKSHQERENEYAHGVLENIRTYKDTLVKLDIASKKLSPPPSSSKELSEFAEVTYKALPQMLNLENEQFDALISKISCALPHVSDDDLVLFLHYLCLWAPSPKSFSPNFKLLWNTLDFQCVERFDSWDMNRKLRVADYWFCLRLNRITKYNSALILSLLQNLDYLSDSNVVQLMFLVNLQRKVPQKYMMPLEEKLLPIIKSATIEEIGVICLGFFKTENKISDMNIIQAIITRYYREVKTMKPLTVNAILKFFKKSLIKSNIFCYTPLLERSVSCVQDWDVPTSIHLALLSTECHVYDPVLLNTVTRKVADNIGEARLKDCVKLLQCLAHFNHVPEQKFNDNFLLELKKEQRYVEIEKYPRVLAYAALYYAYLGHYNYQILSTVLKPDFVDFCVSEFDETENSFVEIDYCIEIECKDYKGPRMPSESLSILSKRRGNLSNGSKKDNTLMGSMNNTLKTLKDLLGSDENILVRHILPHCYSPDVIVRLSTGKTESMSSLYGSFPSELILKPPQDETWAVFVFSSPFSFAYKSRHLIGMSSMKLRQLEKLGYKTFFMHFQDLPLSDLFRKKYLKDVLDSLQMPNSSKKSSVKL</sequence>
<comment type="caution">
    <text evidence="2">The sequence shown here is derived from an EMBL/GenBank/DDBJ whole genome shotgun (WGS) entry which is preliminary data.</text>
</comment>
<accession>A0AAV6VFI6</accession>
<dbReference type="InterPro" id="IPR013579">
    <property type="entry name" value="FAST_2"/>
</dbReference>
<keyword evidence="3" id="KW-1185">Reference proteome</keyword>
<evidence type="ECO:0000313" key="3">
    <source>
        <dbReference type="Proteomes" id="UP000827092"/>
    </source>
</evidence>
<protein>
    <recommendedName>
        <fullName evidence="1">RAP domain-containing protein</fullName>
    </recommendedName>
</protein>
<dbReference type="AlphaFoldDB" id="A0AAV6VFI6"/>
<dbReference type="Proteomes" id="UP000827092">
    <property type="component" value="Unassembled WGS sequence"/>
</dbReference>
<dbReference type="EMBL" id="JAFNEN010000099">
    <property type="protein sequence ID" value="KAG8194720.1"/>
    <property type="molecule type" value="Genomic_DNA"/>
</dbReference>
<feature type="domain" description="RAP" evidence="1">
    <location>
        <begin position="576"/>
        <end position="631"/>
    </location>
</feature>
<gene>
    <name evidence="2" type="ORF">JTE90_026371</name>
</gene>
<dbReference type="SMART" id="SM00952">
    <property type="entry name" value="RAP"/>
    <property type="match status" value="1"/>
</dbReference>
<name>A0AAV6VFI6_9ARAC</name>
<evidence type="ECO:0000259" key="1">
    <source>
        <dbReference type="SMART" id="SM00952"/>
    </source>
</evidence>
<organism evidence="2 3">
    <name type="scientific">Oedothorax gibbosus</name>
    <dbReference type="NCBI Taxonomy" id="931172"/>
    <lineage>
        <taxon>Eukaryota</taxon>
        <taxon>Metazoa</taxon>
        <taxon>Ecdysozoa</taxon>
        <taxon>Arthropoda</taxon>
        <taxon>Chelicerata</taxon>
        <taxon>Arachnida</taxon>
        <taxon>Araneae</taxon>
        <taxon>Araneomorphae</taxon>
        <taxon>Entelegynae</taxon>
        <taxon>Araneoidea</taxon>
        <taxon>Linyphiidae</taxon>
        <taxon>Erigoninae</taxon>
        <taxon>Oedothorax</taxon>
    </lineage>
</organism>
<dbReference type="InterPro" id="IPR013584">
    <property type="entry name" value="RAP"/>
</dbReference>
<reference evidence="2 3" key="1">
    <citation type="journal article" date="2022" name="Nat. Ecol. Evol.">
        <title>A masculinizing supergene underlies an exaggerated male reproductive morph in a spider.</title>
        <authorList>
            <person name="Hendrickx F."/>
            <person name="De Corte Z."/>
            <person name="Sonet G."/>
            <person name="Van Belleghem S.M."/>
            <person name="Kostlbacher S."/>
            <person name="Vangestel C."/>
        </authorList>
    </citation>
    <scope>NUCLEOTIDE SEQUENCE [LARGE SCALE GENOMIC DNA]</scope>
    <source>
        <strain evidence="2">W744_W776</strain>
    </source>
</reference>
<dbReference type="Pfam" id="PF08368">
    <property type="entry name" value="FAST_2"/>
    <property type="match status" value="1"/>
</dbReference>
<proteinExistence type="predicted"/>